<dbReference type="EMBL" id="CP084167">
    <property type="protein sequence ID" value="UJG42579.1"/>
    <property type="molecule type" value="Genomic_DNA"/>
</dbReference>
<keyword evidence="1" id="KW-0472">Membrane</keyword>
<evidence type="ECO:0000256" key="1">
    <source>
        <dbReference type="SAM" id="Phobius"/>
    </source>
</evidence>
<accession>A0A9Y1BP42</accession>
<keyword evidence="1" id="KW-1133">Transmembrane helix</keyword>
<dbReference type="SUPFAM" id="SSF53474">
    <property type="entry name" value="alpha/beta-Hydrolases"/>
    <property type="match status" value="1"/>
</dbReference>
<keyword evidence="1" id="KW-0812">Transmembrane</keyword>
<feature type="domain" description="Serine aminopeptidase S33" evidence="2">
    <location>
        <begin position="25"/>
        <end position="237"/>
    </location>
</feature>
<dbReference type="InterPro" id="IPR051044">
    <property type="entry name" value="MAG_DAG_Lipase"/>
</dbReference>
<reference evidence="3" key="1">
    <citation type="journal article" date="2022" name="Nat. Microbiol.">
        <title>Unique mobile elements and scalable gene flow at the prokaryote-eukaryote boundary revealed by circularized Asgard archaea genomes.</title>
        <authorList>
            <person name="Wu F."/>
            <person name="Speth D.R."/>
            <person name="Philosof A."/>
            <person name="Cremiere A."/>
            <person name="Narayanan A."/>
            <person name="Barco R.A."/>
            <person name="Connon S.A."/>
            <person name="Amend J.P."/>
            <person name="Antoshechkin I.A."/>
            <person name="Orphan V.J."/>
        </authorList>
    </citation>
    <scope>NUCLEOTIDE SEQUENCE</scope>
    <source>
        <strain evidence="3">PR6</strain>
    </source>
</reference>
<organism evidence="3">
    <name type="scientific">Candidatus Heimdallarchaeum endolithica</name>
    <dbReference type="NCBI Taxonomy" id="2876572"/>
    <lineage>
        <taxon>Archaea</taxon>
        <taxon>Promethearchaeati</taxon>
        <taxon>Candidatus Heimdallarchaeota</taxon>
        <taxon>Candidatus Heimdallarchaeia (ex Rinke et al. 2021) (nom. nud.)</taxon>
        <taxon>Candidatus Heimdallarchaeales</taxon>
        <taxon>Candidatus Heimdallarchaeaceae</taxon>
        <taxon>Candidatus Heimdallarchaeum</taxon>
    </lineage>
</organism>
<name>A0A9Y1BP42_9ARCH</name>
<evidence type="ECO:0000259" key="2">
    <source>
        <dbReference type="Pfam" id="PF12146"/>
    </source>
</evidence>
<dbReference type="GO" id="GO:0052689">
    <property type="term" value="F:carboxylic ester hydrolase activity"/>
    <property type="evidence" value="ECO:0007669"/>
    <property type="project" value="InterPro"/>
</dbReference>
<feature type="transmembrane region" description="Helical" evidence="1">
    <location>
        <begin position="97"/>
        <end position="118"/>
    </location>
</feature>
<dbReference type="InterPro" id="IPR012354">
    <property type="entry name" value="Esterase_lipase"/>
</dbReference>
<dbReference type="InterPro" id="IPR029058">
    <property type="entry name" value="AB_hydrolase_fold"/>
</dbReference>
<dbReference type="Pfam" id="PF12146">
    <property type="entry name" value="Hydrolase_4"/>
    <property type="match status" value="1"/>
</dbReference>
<dbReference type="Proteomes" id="UP001200513">
    <property type="component" value="Chromosome"/>
</dbReference>
<dbReference type="Gene3D" id="3.40.50.1820">
    <property type="entry name" value="alpha/beta hydrolase"/>
    <property type="match status" value="1"/>
</dbReference>
<protein>
    <submittedName>
        <fullName evidence="3">Alpha/beta fold hydrolase</fullName>
    </submittedName>
</protein>
<proteinExistence type="predicted"/>
<dbReference type="AlphaFoldDB" id="A0A9Y1BP42"/>
<dbReference type="PANTHER" id="PTHR11614">
    <property type="entry name" value="PHOSPHOLIPASE-RELATED"/>
    <property type="match status" value="1"/>
</dbReference>
<evidence type="ECO:0000313" key="3">
    <source>
        <dbReference type="EMBL" id="UJG42579.1"/>
    </source>
</evidence>
<dbReference type="InterPro" id="IPR022742">
    <property type="entry name" value="Hydrolase_4"/>
</dbReference>
<sequence length="260" mass="29863">MNKTNLDKLKELAQPFFLKAKKKESNTLILLVHGFGASCTETRPLAEFLAGEGYDCYGILLSGHGSSSKDLDKIKWTDWINDIKDAYDKYSKKYDKVIIGGVSLGGALSLYFGSLFHVNGIFTINAFYEFKPLHKIITPLLAIFKKHIPRSEQRITWYIENNLFSYSYDSTYGAYQILKFHKRLHKNIKKISVPVLLTQSQTDQTVKPKNAEKIYKKLQCKKKLVKIPQGDHILTVDENRELAFKEIIAFIRDINYTNSP</sequence>
<gene>
    <name evidence="3" type="ORF">K9W46_09285</name>
</gene>
<dbReference type="PIRSF" id="PIRSF017388">
    <property type="entry name" value="Esterase_lipase"/>
    <property type="match status" value="1"/>
</dbReference>
<keyword evidence="3" id="KW-0378">Hydrolase</keyword>